<reference evidence="2" key="3">
    <citation type="submission" date="2015-11" db="EMBL/GenBank/DDBJ databases">
        <authorList>
            <consortium name="FlyBase"/>
        </authorList>
    </citation>
    <scope>NUCLEOTIDE SEQUENCE</scope>
    <source>
        <strain evidence="2">TSC#15081-1352.22</strain>
    </source>
</reference>
<dbReference type="HOGENOM" id="CLU_1385477_0_0_1"/>
<feature type="signal peptide" evidence="1">
    <location>
        <begin position="1"/>
        <end position="23"/>
    </location>
</feature>
<reference evidence="2" key="1">
    <citation type="journal article" date="2007" name="Nature">
        <title>Evolution of genes and genomes on the Drosophila phylogeny.</title>
        <authorList>
            <consortium name="Drosophila 12 Genomes Consortium"/>
            <person name="Clark A.G."/>
            <person name="Eisen M.B."/>
            <person name="Smith D.R."/>
            <person name="Bergman C.M."/>
            <person name="Oliver B."/>
            <person name="Markow T.A."/>
            <person name="Kaufman T.C."/>
            <person name="Kellis M."/>
            <person name="Gelbart W."/>
            <person name="Iyer V.N."/>
            <person name="Pollard D.A."/>
            <person name="Sackton T.B."/>
            <person name="Larracuente A.M."/>
            <person name="Singh N.D."/>
            <person name="Abad J.P."/>
            <person name="Abt D.N."/>
            <person name="Adryan B."/>
            <person name="Aguade M."/>
            <person name="Akashi H."/>
            <person name="Anderson W.W."/>
            <person name="Aquadro C.F."/>
            <person name="Ardell D.H."/>
            <person name="Arguello R."/>
            <person name="Artieri C.G."/>
            <person name="Barbash D.A."/>
            <person name="Barker D."/>
            <person name="Barsanti P."/>
            <person name="Batterham P."/>
            <person name="Batzoglou S."/>
            <person name="Begun D."/>
            <person name="Bhutkar A."/>
            <person name="Blanco E."/>
            <person name="Bosak S.A."/>
            <person name="Bradley R.K."/>
            <person name="Brand A.D."/>
            <person name="Brent M.R."/>
            <person name="Brooks A.N."/>
            <person name="Brown R.H."/>
            <person name="Butlin R.K."/>
            <person name="Caggese C."/>
            <person name="Calvi B.R."/>
            <person name="Bernardo de Carvalho A."/>
            <person name="Caspi A."/>
            <person name="Castrezana S."/>
            <person name="Celniker S.E."/>
            <person name="Chang J.L."/>
            <person name="Chapple C."/>
            <person name="Chatterji S."/>
            <person name="Chinwalla A."/>
            <person name="Civetta A."/>
            <person name="Clifton S.W."/>
            <person name="Comeron J.M."/>
            <person name="Costello J.C."/>
            <person name="Coyne J.A."/>
            <person name="Daub J."/>
            <person name="David R.G."/>
            <person name="Delcher A.L."/>
            <person name="Delehaunty K."/>
            <person name="Do C.B."/>
            <person name="Ebling H."/>
            <person name="Edwards K."/>
            <person name="Eickbush T."/>
            <person name="Evans J.D."/>
            <person name="Filipski A."/>
            <person name="Findeiss S."/>
            <person name="Freyhult E."/>
            <person name="Fulton L."/>
            <person name="Fulton R."/>
            <person name="Garcia A.C."/>
            <person name="Gardiner A."/>
            <person name="Garfield D.A."/>
            <person name="Garvin B.E."/>
            <person name="Gibson G."/>
            <person name="Gilbert D."/>
            <person name="Gnerre S."/>
            <person name="Godfrey J."/>
            <person name="Good R."/>
            <person name="Gotea V."/>
            <person name="Gravely B."/>
            <person name="Greenberg A.J."/>
            <person name="Griffiths-Jones S."/>
            <person name="Gross S."/>
            <person name="Guigo R."/>
            <person name="Gustafson E.A."/>
            <person name="Haerty W."/>
            <person name="Hahn M.W."/>
            <person name="Halligan D.L."/>
            <person name="Halpern A.L."/>
            <person name="Halter G.M."/>
            <person name="Han M.V."/>
            <person name="Heger A."/>
            <person name="Hillier L."/>
            <person name="Hinrichs A.S."/>
            <person name="Holmes I."/>
            <person name="Hoskins R.A."/>
            <person name="Hubisz M.J."/>
            <person name="Hultmark D."/>
            <person name="Huntley M.A."/>
            <person name="Jaffe D.B."/>
            <person name="Jagadeeshan S."/>
            <person name="Jeck W.R."/>
            <person name="Johnson J."/>
            <person name="Jones C.D."/>
            <person name="Jordan W.C."/>
            <person name="Karpen G.H."/>
            <person name="Kataoka E."/>
            <person name="Keightley P.D."/>
            <person name="Kheradpour P."/>
            <person name="Kirkness E.F."/>
            <person name="Koerich L.B."/>
            <person name="Kristiansen K."/>
            <person name="Kudrna D."/>
            <person name="Kulathinal R.J."/>
            <person name="Kumar S."/>
            <person name="Kwok R."/>
            <person name="Lander E."/>
            <person name="Langley C.H."/>
            <person name="Lapoint R."/>
            <person name="Lazzaro B.P."/>
            <person name="Lee S.J."/>
            <person name="Levesque L."/>
            <person name="Li R."/>
            <person name="Lin C.F."/>
            <person name="Lin M.F."/>
            <person name="Lindblad-Toh K."/>
            <person name="Llopart A."/>
            <person name="Long M."/>
            <person name="Low L."/>
            <person name="Lozovsky E."/>
            <person name="Lu J."/>
            <person name="Luo M."/>
            <person name="Machado C.A."/>
            <person name="Makalowski W."/>
            <person name="Marzo M."/>
            <person name="Matsuda M."/>
            <person name="Matzkin L."/>
            <person name="McAllister B."/>
            <person name="McBride C.S."/>
            <person name="McKernan B."/>
            <person name="McKernan K."/>
            <person name="Mendez-Lago M."/>
            <person name="Minx P."/>
            <person name="Mollenhauer M.U."/>
            <person name="Montooth K."/>
            <person name="Mount S.M."/>
            <person name="Mu X."/>
            <person name="Myers E."/>
            <person name="Negre B."/>
            <person name="Newfeld S."/>
            <person name="Nielsen R."/>
            <person name="Noor M.A."/>
            <person name="O'Grady P."/>
            <person name="Pachter L."/>
            <person name="Papaceit M."/>
            <person name="Parisi M.J."/>
            <person name="Parisi M."/>
            <person name="Parts L."/>
            <person name="Pedersen J.S."/>
            <person name="Pesole G."/>
            <person name="Phillippy A.M."/>
            <person name="Ponting C.P."/>
            <person name="Pop M."/>
            <person name="Porcelli D."/>
            <person name="Powell J.R."/>
            <person name="Prohaska S."/>
            <person name="Pruitt K."/>
            <person name="Puig M."/>
            <person name="Quesneville H."/>
            <person name="Ram K.R."/>
            <person name="Rand D."/>
            <person name="Rasmussen M.D."/>
            <person name="Reed L.K."/>
            <person name="Reenan R."/>
            <person name="Reily A."/>
            <person name="Remington K.A."/>
            <person name="Rieger T.T."/>
            <person name="Ritchie M.G."/>
            <person name="Robin C."/>
            <person name="Rogers Y.H."/>
            <person name="Rohde C."/>
            <person name="Rozas J."/>
            <person name="Rubenfield M.J."/>
            <person name="Ruiz A."/>
            <person name="Russo S."/>
            <person name="Salzberg S.L."/>
            <person name="Sanchez-Gracia A."/>
            <person name="Saranga D.J."/>
            <person name="Sato H."/>
            <person name="Schaeffer S.W."/>
            <person name="Schatz M.C."/>
            <person name="Schlenke T."/>
            <person name="Schwartz R."/>
            <person name="Segarra C."/>
            <person name="Singh R.S."/>
            <person name="Sirot L."/>
            <person name="Sirota M."/>
            <person name="Sisneros N.B."/>
            <person name="Smith C.D."/>
            <person name="Smith T.F."/>
            <person name="Spieth J."/>
            <person name="Stage D.E."/>
            <person name="Stark A."/>
            <person name="Stephan W."/>
            <person name="Strausberg R.L."/>
            <person name="Strempel S."/>
            <person name="Sturgill D."/>
            <person name="Sutton G."/>
            <person name="Sutton G.G."/>
            <person name="Tao W."/>
            <person name="Teichmann S."/>
            <person name="Tobari Y.N."/>
            <person name="Tomimura Y."/>
            <person name="Tsolas J.M."/>
            <person name="Valente V.L."/>
            <person name="Venter E."/>
            <person name="Venter J.C."/>
            <person name="Vicario S."/>
            <person name="Vieira F.G."/>
            <person name="Vilella A.J."/>
            <person name="Villasante A."/>
            <person name="Walenz B."/>
            <person name="Wang J."/>
            <person name="Wasserman M."/>
            <person name="Watts T."/>
            <person name="Wilson D."/>
            <person name="Wilson R.K."/>
            <person name="Wing R.A."/>
            <person name="Wolfner M.F."/>
            <person name="Wong A."/>
            <person name="Wong G.K."/>
            <person name="Wu C.I."/>
            <person name="Wu G."/>
            <person name="Yamamoto D."/>
            <person name="Yang H.P."/>
            <person name="Yang S.P."/>
            <person name="Yorke J.A."/>
            <person name="Yoshida K."/>
            <person name="Zdobnov E."/>
            <person name="Zhang P."/>
            <person name="Zhang Y."/>
            <person name="Zimin A.V."/>
            <person name="Baldwin J."/>
            <person name="Abdouelleil A."/>
            <person name="Abdulkadir J."/>
            <person name="Abebe A."/>
            <person name="Abera B."/>
            <person name="Abreu J."/>
            <person name="Acer S.C."/>
            <person name="Aftuck L."/>
            <person name="Alexander A."/>
            <person name="An P."/>
            <person name="Anderson E."/>
            <person name="Anderson S."/>
            <person name="Arachi H."/>
            <person name="Azer M."/>
            <person name="Bachantsang P."/>
            <person name="Barry A."/>
            <person name="Bayul T."/>
            <person name="Berlin A."/>
            <person name="Bessette D."/>
            <person name="Bloom T."/>
            <person name="Blye J."/>
            <person name="Boguslavskiy L."/>
            <person name="Bonnet C."/>
            <person name="Boukhgalter B."/>
            <person name="Bourzgui I."/>
            <person name="Brown A."/>
            <person name="Cahill P."/>
            <person name="Channer S."/>
            <person name="Cheshatsang Y."/>
            <person name="Chuda L."/>
            <person name="Citroen M."/>
            <person name="Collymore A."/>
            <person name="Cooke P."/>
            <person name="Costello M."/>
            <person name="D'Aco K."/>
            <person name="Daza R."/>
            <person name="De Haan G."/>
            <person name="DeGray S."/>
            <person name="DeMaso C."/>
            <person name="Dhargay N."/>
            <person name="Dooley K."/>
            <person name="Dooley E."/>
            <person name="Doricent M."/>
            <person name="Dorje P."/>
            <person name="Dorjee K."/>
            <person name="Dupes A."/>
            <person name="Elong R."/>
            <person name="Falk J."/>
            <person name="Farina A."/>
            <person name="Faro S."/>
            <person name="Ferguson D."/>
            <person name="Fisher S."/>
            <person name="Foley C.D."/>
            <person name="Franke A."/>
            <person name="Friedrich D."/>
            <person name="Gadbois L."/>
            <person name="Gearin G."/>
            <person name="Gearin C.R."/>
            <person name="Giannoukos G."/>
            <person name="Goode T."/>
            <person name="Graham J."/>
            <person name="Grandbois E."/>
            <person name="Grewal S."/>
            <person name="Gyaltsen K."/>
            <person name="Hafez N."/>
            <person name="Hagos B."/>
            <person name="Hall J."/>
            <person name="Henson C."/>
            <person name="Hollinger A."/>
            <person name="Honan T."/>
            <person name="Huard M.D."/>
            <person name="Hughes L."/>
            <person name="Hurhula B."/>
            <person name="Husby M.E."/>
            <person name="Kamat A."/>
            <person name="Kanga B."/>
            <person name="Kashin S."/>
            <person name="Khazanovich D."/>
            <person name="Kisner P."/>
            <person name="Lance K."/>
            <person name="Lara M."/>
            <person name="Lee W."/>
            <person name="Lennon N."/>
            <person name="Letendre F."/>
            <person name="LeVine R."/>
            <person name="Lipovsky A."/>
            <person name="Liu X."/>
            <person name="Liu J."/>
            <person name="Liu S."/>
            <person name="Lokyitsang T."/>
            <person name="Lokyitsang Y."/>
            <person name="Lubonja R."/>
            <person name="Lui A."/>
            <person name="MacDonald P."/>
            <person name="Magnisalis V."/>
            <person name="Maru K."/>
            <person name="Matthews C."/>
            <person name="McCusker W."/>
            <person name="McDonough S."/>
            <person name="Mehta T."/>
            <person name="Meldrim J."/>
            <person name="Meneus L."/>
            <person name="Mihai O."/>
            <person name="Mihalev A."/>
            <person name="Mihova T."/>
            <person name="Mittelman R."/>
            <person name="Mlenga V."/>
            <person name="Montmayeur A."/>
            <person name="Mulrain L."/>
            <person name="Navidi A."/>
            <person name="Naylor J."/>
            <person name="Negash T."/>
            <person name="Nguyen T."/>
            <person name="Nguyen N."/>
            <person name="Nicol R."/>
            <person name="Norbu C."/>
            <person name="Norbu N."/>
            <person name="Novod N."/>
            <person name="O'Neill B."/>
            <person name="Osman S."/>
            <person name="Markiewicz E."/>
            <person name="Oyono O.L."/>
            <person name="Patti C."/>
            <person name="Phunkhang P."/>
            <person name="Pierre F."/>
            <person name="Priest M."/>
            <person name="Raghuraman S."/>
            <person name="Rege F."/>
            <person name="Reyes R."/>
            <person name="Rise C."/>
            <person name="Rogov P."/>
            <person name="Ross K."/>
            <person name="Ryan E."/>
            <person name="Settipalli S."/>
            <person name="Shea T."/>
            <person name="Sherpa N."/>
            <person name="Shi L."/>
            <person name="Shih D."/>
            <person name="Sparrow T."/>
            <person name="Spaulding J."/>
            <person name="Stalker J."/>
            <person name="Stange-Thomann N."/>
            <person name="Stavropoulos S."/>
            <person name="Stone C."/>
            <person name="Strader C."/>
            <person name="Tesfaye S."/>
            <person name="Thomson T."/>
            <person name="Thoulutsang Y."/>
            <person name="Thoulutsang D."/>
            <person name="Topham K."/>
            <person name="Topping I."/>
            <person name="Tsamla T."/>
            <person name="Vassiliev H."/>
            <person name="Vo A."/>
            <person name="Wangchuk T."/>
            <person name="Wangdi T."/>
            <person name="Weiand M."/>
            <person name="Wilkinson J."/>
            <person name="Wilson A."/>
            <person name="Yadav S."/>
            <person name="Young G."/>
            <person name="Yu Q."/>
            <person name="Zembek L."/>
            <person name="Zhong D."/>
            <person name="Zimmer A."/>
            <person name="Zwirko Z."/>
            <person name="Jaffe D.B."/>
            <person name="Alvarez P."/>
            <person name="Brockman W."/>
            <person name="Butler J."/>
            <person name="Chin C."/>
            <person name="Gnerre S."/>
            <person name="Grabherr M."/>
            <person name="Kleber M."/>
            <person name="Mauceli E."/>
            <person name="MacCallum I."/>
        </authorList>
    </citation>
    <scope>NUCLEOTIDE SEQUENCE [LARGE SCALE GENOMIC DNA]</scope>
    <source>
        <strain evidence="2">TSC#15081-1352.22</strain>
    </source>
</reference>
<dbReference type="PANTHER" id="PTHR20898">
    <property type="entry name" value="DAEDALUS ON 3-RELATED-RELATED"/>
    <property type="match status" value="1"/>
</dbReference>
<feature type="chain" id="PRO_5002811555" evidence="1">
    <location>
        <begin position="24"/>
        <end position="194"/>
    </location>
</feature>
<name>B4KNK0_DROMO</name>
<proteinExistence type="predicted"/>
<dbReference type="KEGG" id="dmo:Dmoj_GI19286"/>
<dbReference type="SMART" id="SM00697">
    <property type="entry name" value="DM8"/>
    <property type="match status" value="1"/>
</dbReference>
<dbReference type="OMA" id="TDGCQLL"/>
<gene>
    <name evidence="2" type="primary">Dmoj\GI19286</name>
    <name evidence="2" type="ORF">Dmoj_GI19286</name>
</gene>
<dbReference type="AlphaFoldDB" id="B4KNK0"/>
<dbReference type="PhylomeDB" id="B4KNK0"/>
<dbReference type="OrthoDB" id="7815025at2759"/>
<organism evidence="2 3">
    <name type="scientific">Drosophila mojavensis</name>
    <name type="common">Fruit fly</name>
    <dbReference type="NCBI Taxonomy" id="7230"/>
    <lineage>
        <taxon>Eukaryota</taxon>
        <taxon>Metazoa</taxon>
        <taxon>Ecdysozoa</taxon>
        <taxon>Arthropoda</taxon>
        <taxon>Hexapoda</taxon>
        <taxon>Insecta</taxon>
        <taxon>Pterygota</taxon>
        <taxon>Neoptera</taxon>
        <taxon>Endopterygota</taxon>
        <taxon>Diptera</taxon>
        <taxon>Brachycera</taxon>
        <taxon>Muscomorpha</taxon>
        <taxon>Ephydroidea</taxon>
        <taxon>Drosophilidae</taxon>
        <taxon>Drosophila</taxon>
    </lineage>
</organism>
<evidence type="ECO:0000313" key="3">
    <source>
        <dbReference type="Proteomes" id="UP000009192"/>
    </source>
</evidence>
<dbReference type="PANTHER" id="PTHR20898:SF0">
    <property type="entry name" value="DAEDALUS ON 3-RELATED"/>
    <property type="match status" value="1"/>
</dbReference>
<evidence type="ECO:0000256" key="1">
    <source>
        <dbReference type="SAM" id="SignalP"/>
    </source>
</evidence>
<accession>B4KNK0</accession>
<keyword evidence="1" id="KW-0732">Signal</keyword>
<evidence type="ECO:0000313" key="2">
    <source>
        <dbReference type="EMBL" id="EDW08959.1"/>
    </source>
</evidence>
<keyword evidence="3" id="KW-1185">Reference proteome</keyword>
<dbReference type="InterPro" id="IPR010512">
    <property type="entry name" value="DUF1091"/>
</dbReference>
<dbReference type="EMBL" id="CH933808">
    <property type="protein sequence ID" value="EDW08959.1"/>
    <property type="molecule type" value="Genomic_DNA"/>
</dbReference>
<dbReference type="eggNOG" id="ENOG502TCY0">
    <property type="taxonomic scope" value="Eukaryota"/>
</dbReference>
<sequence length="194" mass="22653">MHPTRWAIVALICVYQQLQMAAAKNDFELYFENFTCNSDSSSKEENPLESVHCGLSKNPKRRTLHMEFLLRELMHEHDFHIVIILPRRTMNFVLINVTTDGCQLLSNKNQIPLLRIARQVLDRYSNFPTQCPFERAKPYYLRGFRLDLSLIPAVMMETPVTVQFSYSRQRVQLFQGHITAHVQRTVNAKQKKSG</sequence>
<dbReference type="Proteomes" id="UP000009192">
    <property type="component" value="Unassembled WGS sequence"/>
</dbReference>
<protein>
    <submittedName>
        <fullName evidence="2">Uncharacterized protein</fullName>
    </submittedName>
</protein>
<dbReference type="InParanoid" id="B4KNK0"/>
<reference evidence="2" key="2">
    <citation type="journal article" date="2008" name="Bioinformatics">
        <title>Assembly reconciliation.</title>
        <authorList>
            <person name="Zimin A.V."/>
            <person name="Smith D.R."/>
            <person name="Sutton G."/>
            <person name="Yorke J.A."/>
        </authorList>
    </citation>
    <scope>NUCLEOTIDE SEQUENCE</scope>
    <source>
        <strain evidence="2">TSC#15081-1352.22</strain>
    </source>
</reference>
<dbReference type="Pfam" id="PF06477">
    <property type="entry name" value="DUF1091"/>
    <property type="match status" value="1"/>
</dbReference>